<gene>
    <name evidence="8" type="ORF">GE300_01540</name>
</gene>
<dbReference type="GO" id="GO:0016987">
    <property type="term" value="F:sigma factor activity"/>
    <property type="evidence" value="ECO:0007669"/>
    <property type="project" value="UniProtKB-KW"/>
</dbReference>
<evidence type="ECO:0000256" key="5">
    <source>
        <dbReference type="ARBA" id="ARBA00023163"/>
    </source>
</evidence>
<dbReference type="RefSeq" id="WP_154444217.1">
    <property type="nucleotide sequence ID" value="NZ_WIND01000001.1"/>
</dbReference>
<dbReference type="NCBIfam" id="TIGR02937">
    <property type="entry name" value="sigma70-ECF"/>
    <property type="match status" value="1"/>
</dbReference>
<reference evidence="8 9" key="1">
    <citation type="submission" date="2019-10" db="EMBL/GenBank/DDBJ databases">
        <title>Cognatihalovulum marinum gen. nov. sp. nov., a new member of the family Rhodobacteraceae isolated from deep seawater of the Northwest Indian Ocean.</title>
        <authorList>
            <person name="Ruan C."/>
            <person name="Wang J."/>
            <person name="Zheng X."/>
            <person name="Song L."/>
            <person name="Zhu Y."/>
            <person name="Huang Y."/>
            <person name="Lu Z."/>
            <person name="Du W."/>
            <person name="Huang L."/>
            <person name="Dai X."/>
        </authorList>
    </citation>
    <scope>NUCLEOTIDE SEQUENCE [LARGE SCALE GENOMIC DNA]</scope>
    <source>
        <strain evidence="8 9">2CG4</strain>
    </source>
</reference>
<dbReference type="Gene3D" id="1.10.10.10">
    <property type="entry name" value="Winged helix-like DNA-binding domain superfamily/Winged helix DNA-binding domain"/>
    <property type="match status" value="1"/>
</dbReference>
<dbReference type="InterPro" id="IPR014284">
    <property type="entry name" value="RNA_pol_sigma-70_dom"/>
</dbReference>
<dbReference type="CDD" id="cd06171">
    <property type="entry name" value="Sigma70_r4"/>
    <property type="match status" value="1"/>
</dbReference>
<dbReference type="Pfam" id="PF04542">
    <property type="entry name" value="Sigma70_r2"/>
    <property type="match status" value="1"/>
</dbReference>
<organism evidence="8 9">
    <name type="scientific">Halovulum marinum</name>
    <dbReference type="NCBI Taxonomy" id="2662447"/>
    <lineage>
        <taxon>Bacteria</taxon>
        <taxon>Pseudomonadati</taxon>
        <taxon>Pseudomonadota</taxon>
        <taxon>Alphaproteobacteria</taxon>
        <taxon>Rhodobacterales</taxon>
        <taxon>Paracoccaceae</taxon>
        <taxon>Halovulum</taxon>
    </lineage>
</organism>
<evidence type="ECO:0000259" key="7">
    <source>
        <dbReference type="Pfam" id="PF08281"/>
    </source>
</evidence>
<dbReference type="SUPFAM" id="SSF88946">
    <property type="entry name" value="Sigma2 domain of RNA polymerase sigma factors"/>
    <property type="match status" value="1"/>
</dbReference>
<evidence type="ECO:0000313" key="9">
    <source>
        <dbReference type="Proteomes" id="UP000474957"/>
    </source>
</evidence>
<proteinExistence type="inferred from homology"/>
<dbReference type="PANTHER" id="PTHR43133">
    <property type="entry name" value="RNA POLYMERASE ECF-TYPE SIGMA FACTO"/>
    <property type="match status" value="1"/>
</dbReference>
<dbReference type="GO" id="GO:0006352">
    <property type="term" value="P:DNA-templated transcription initiation"/>
    <property type="evidence" value="ECO:0007669"/>
    <property type="project" value="InterPro"/>
</dbReference>
<evidence type="ECO:0000256" key="2">
    <source>
        <dbReference type="ARBA" id="ARBA00023015"/>
    </source>
</evidence>
<keyword evidence="2" id="KW-0805">Transcription regulation</keyword>
<dbReference type="SUPFAM" id="SSF88659">
    <property type="entry name" value="Sigma3 and sigma4 domains of RNA polymerase sigma factors"/>
    <property type="match status" value="1"/>
</dbReference>
<dbReference type="GO" id="GO:0003677">
    <property type="term" value="F:DNA binding"/>
    <property type="evidence" value="ECO:0007669"/>
    <property type="project" value="UniProtKB-KW"/>
</dbReference>
<feature type="domain" description="RNA polymerase sigma factor 70 region 4 type 2" evidence="7">
    <location>
        <begin position="126"/>
        <end position="177"/>
    </location>
</feature>
<keyword evidence="5" id="KW-0804">Transcription</keyword>
<sequence>MTDEPDPERARDAALLAAYAAGDARAARSLVETHAPRALAVARRMLGSAAEAEEVAQEAMLRLWRIAPEWRAGEARISTWLYRVVANLCTDRLRRARTVPLPEGHDPPDERPGAVAGLIEGQRAAALARALADLPERQRLAVTLRHLEERPNPEIAAIMGLSVDAVESLQARGRKRLRALLAGTELNYHEG</sequence>
<dbReference type="EMBL" id="WIND01000001">
    <property type="protein sequence ID" value="MSU88298.1"/>
    <property type="molecule type" value="Genomic_DNA"/>
</dbReference>
<accession>A0A6L5YVM7</accession>
<keyword evidence="9" id="KW-1185">Reference proteome</keyword>
<evidence type="ECO:0000256" key="4">
    <source>
        <dbReference type="ARBA" id="ARBA00023125"/>
    </source>
</evidence>
<evidence type="ECO:0000259" key="6">
    <source>
        <dbReference type="Pfam" id="PF04542"/>
    </source>
</evidence>
<evidence type="ECO:0000256" key="1">
    <source>
        <dbReference type="ARBA" id="ARBA00010641"/>
    </source>
</evidence>
<dbReference type="InterPro" id="IPR013324">
    <property type="entry name" value="RNA_pol_sigma_r3/r4-like"/>
</dbReference>
<evidence type="ECO:0000313" key="8">
    <source>
        <dbReference type="EMBL" id="MSU88298.1"/>
    </source>
</evidence>
<name>A0A6L5YVM7_9RHOB</name>
<dbReference type="Pfam" id="PF08281">
    <property type="entry name" value="Sigma70_r4_2"/>
    <property type="match status" value="1"/>
</dbReference>
<dbReference type="InterPro" id="IPR036388">
    <property type="entry name" value="WH-like_DNA-bd_sf"/>
</dbReference>
<dbReference type="InterPro" id="IPR039425">
    <property type="entry name" value="RNA_pol_sigma-70-like"/>
</dbReference>
<comment type="caution">
    <text evidence="8">The sequence shown here is derived from an EMBL/GenBank/DDBJ whole genome shotgun (WGS) entry which is preliminary data.</text>
</comment>
<evidence type="ECO:0000256" key="3">
    <source>
        <dbReference type="ARBA" id="ARBA00023082"/>
    </source>
</evidence>
<comment type="similarity">
    <text evidence="1">Belongs to the sigma-70 factor family. ECF subfamily.</text>
</comment>
<dbReference type="NCBIfam" id="NF004113">
    <property type="entry name" value="PRK05602.1"/>
    <property type="match status" value="1"/>
</dbReference>
<dbReference type="InterPro" id="IPR007627">
    <property type="entry name" value="RNA_pol_sigma70_r2"/>
</dbReference>
<keyword evidence="3" id="KW-0731">Sigma factor</keyword>
<keyword evidence="4" id="KW-0238">DNA-binding</keyword>
<dbReference type="InterPro" id="IPR013249">
    <property type="entry name" value="RNA_pol_sigma70_r4_t2"/>
</dbReference>
<feature type="domain" description="RNA polymerase sigma-70 region 2" evidence="6">
    <location>
        <begin position="30"/>
        <end position="97"/>
    </location>
</feature>
<protein>
    <submittedName>
        <fullName evidence="8">RNA polymerase sigma factor</fullName>
    </submittedName>
</protein>
<dbReference type="InterPro" id="IPR013325">
    <property type="entry name" value="RNA_pol_sigma_r2"/>
</dbReference>
<dbReference type="AlphaFoldDB" id="A0A6L5YVM7"/>
<dbReference type="Proteomes" id="UP000474957">
    <property type="component" value="Unassembled WGS sequence"/>
</dbReference>
<dbReference type="PANTHER" id="PTHR43133:SF8">
    <property type="entry name" value="RNA POLYMERASE SIGMA FACTOR HI_1459-RELATED"/>
    <property type="match status" value="1"/>
</dbReference>
<dbReference type="Gene3D" id="1.10.1740.10">
    <property type="match status" value="1"/>
</dbReference>